<gene>
    <name evidence="1" type="ORF">LCGC14_1243610</name>
</gene>
<dbReference type="AlphaFoldDB" id="A0A0F9P984"/>
<sequence length="246" mass="25009">MVGLAERPLVVGMEGNTIGQAFTGFKGAVQHIYHRIASRGAFHRANAEYKANAGVEEGKIVHAHTEETAASGDTDSNAVDGGAQADAVSVTSSSVADPTVITTAAAHGLLTGDTVLIAGHSGSTPDINGVHVATVLTPTTFTIPVNVTVGGTGGTSARVSSRSGAGYLAVSALTLGGYDSVGISLRDSDDNITFVQLITFTTVTASPVAERKVIAAKIEQYVSIYWGFTGAGSGQAVTFMAGLIRN</sequence>
<dbReference type="Gene3D" id="2.40.30.20">
    <property type="match status" value="1"/>
</dbReference>
<comment type="caution">
    <text evidence="1">The sequence shown here is derived from an EMBL/GenBank/DDBJ whole genome shotgun (WGS) entry which is preliminary data.</text>
</comment>
<name>A0A0F9P984_9ZZZZ</name>
<reference evidence="1" key="1">
    <citation type="journal article" date="2015" name="Nature">
        <title>Complex archaea that bridge the gap between prokaryotes and eukaryotes.</title>
        <authorList>
            <person name="Spang A."/>
            <person name="Saw J.H."/>
            <person name="Jorgensen S.L."/>
            <person name="Zaremba-Niedzwiedzka K."/>
            <person name="Martijn J."/>
            <person name="Lind A.E."/>
            <person name="van Eijk R."/>
            <person name="Schleper C."/>
            <person name="Guy L."/>
            <person name="Ettema T.J."/>
        </authorList>
    </citation>
    <scope>NUCLEOTIDE SEQUENCE</scope>
</reference>
<dbReference type="EMBL" id="LAZR01006742">
    <property type="protein sequence ID" value="KKM89942.1"/>
    <property type="molecule type" value="Genomic_DNA"/>
</dbReference>
<dbReference type="InterPro" id="IPR023366">
    <property type="entry name" value="ATP_synth_asu-like_sf"/>
</dbReference>
<accession>A0A0F9P984</accession>
<proteinExistence type="predicted"/>
<evidence type="ECO:0000313" key="1">
    <source>
        <dbReference type="EMBL" id="KKM89942.1"/>
    </source>
</evidence>
<organism evidence="1">
    <name type="scientific">marine sediment metagenome</name>
    <dbReference type="NCBI Taxonomy" id="412755"/>
    <lineage>
        <taxon>unclassified sequences</taxon>
        <taxon>metagenomes</taxon>
        <taxon>ecological metagenomes</taxon>
    </lineage>
</organism>
<protein>
    <submittedName>
        <fullName evidence="1">Uncharacterized protein</fullName>
    </submittedName>
</protein>